<gene>
    <name evidence="1" type="ORF">LCGC14_2116670</name>
</gene>
<feature type="non-terminal residue" evidence="1">
    <location>
        <position position="1"/>
    </location>
</feature>
<accession>A0A0F9H1U7</accession>
<dbReference type="Gene3D" id="2.60.40.740">
    <property type="match status" value="1"/>
</dbReference>
<evidence type="ECO:0008006" key="2">
    <source>
        <dbReference type="Google" id="ProtNLM"/>
    </source>
</evidence>
<reference evidence="1" key="1">
    <citation type="journal article" date="2015" name="Nature">
        <title>Complex archaea that bridge the gap between prokaryotes and eukaryotes.</title>
        <authorList>
            <person name="Spang A."/>
            <person name="Saw J.H."/>
            <person name="Jorgensen S.L."/>
            <person name="Zaremba-Niedzwiedzka K."/>
            <person name="Martijn J."/>
            <person name="Lind A.E."/>
            <person name="van Eijk R."/>
            <person name="Schleper C."/>
            <person name="Guy L."/>
            <person name="Ettema T.J."/>
        </authorList>
    </citation>
    <scope>NUCLEOTIDE SEQUENCE</scope>
</reference>
<sequence length="671" mass="72037">QSDIYDAKLYIDAELSSTQFTESSIPVLLQNLGTIGAAGSTYFFKGVLDDIRIFNFELSEQEIQRVLFLDPKPHVDSIPPIFINVTTGILDSGDDVNVTISEEGVVYLVPSGTDPQLSNLRQAAKDSAKVLPYVEVILATDTILNGASLVVYAVDTKGNISEPSPVIAVRPIPRYDLAMVWISPDNPDCGTTREQAITVQISNSGPDTAPGYEVSYSIDNGENFITELINLPIASGQTREYQFIEKADMLADTSFSCISTVFVPDDIRTSNDTSIKQVHNNRIQIITETDSSVCKQKTGQANILTTLGGQPPYYYLWNTGDTTTSIDKLASGIYEVTLTDANGCTKTASVQINDADGPQLLNTTDTTHVTCHGENDGAIDLSISGGKTPYFFKWSDGSSTEDVSGLVAGTYDVIISYADTCSIIATFPINQPDAFKTSISTEVASCGQADGSASLTLTGGKEPFTYSWSAGGSGNSHFALPGGIHKVRFTDANNCSDSVTITINEIGAPKIAMKEIIPAGCGSPNGGINISTSSSTGSFAYLWSNGATTEDLINATPGEYSVTVAYSDSNCNSIASFRVPTTNPEIRPICLVSVDSITERNMIIWEKPVSSAAIRGFNIYRESSIADDYQLAGSTDLTQESIFIDLIADPELKPWRYRIKVVDTCGNESDL</sequence>
<protein>
    <recommendedName>
        <fullName evidence="2">CARDB domain-containing protein</fullName>
    </recommendedName>
</protein>
<dbReference type="Gene3D" id="2.60.40.10">
    <property type="entry name" value="Immunoglobulins"/>
    <property type="match status" value="2"/>
</dbReference>
<organism evidence="1">
    <name type="scientific">marine sediment metagenome</name>
    <dbReference type="NCBI Taxonomy" id="412755"/>
    <lineage>
        <taxon>unclassified sequences</taxon>
        <taxon>metagenomes</taxon>
        <taxon>ecological metagenomes</taxon>
    </lineage>
</organism>
<dbReference type="InterPro" id="IPR025667">
    <property type="entry name" value="SprB_repeat"/>
</dbReference>
<dbReference type="InterPro" id="IPR013320">
    <property type="entry name" value="ConA-like_dom_sf"/>
</dbReference>
<dbReference type="EMBL" id="LAZR01026268">
    <property type="protein sequence ID" value="KKL69267.1"/>
    <property type="molecule type" value="Genomic_DNA"/>
</dbReference>
<feature type="non-terminal residue" evidence="1">
    <location>
        <position position="671"/>
    </location>
</feature>
<dbReference type="AlphaFoldDB" id="A0A0F9H1U7"/>
<comment type="caution">
    <text evidence="1">The sequence shown here is derived from an EMBL/GenBank/DDBJ whole genome shotgun (WGS) entry which is preliminary data.</text>
</comment>
<dbReference type="Pfam" id="PF13385">
    <property type="entry name" value="Laminin_G_3"/>
    <property type="match status" value="1"/>
</dbReference>
<evidence type="ECO:0000313" key="1">
    <source>
        <dbReference type="EMBL" id="KKL69267.1"/>
    </source>
</evidence>
<proteinExistence type="predicted"/>
<dbReference type="Pfam" id="PF13573">
    <property type="entry name" value="SprB"/>
    <property type="match status" value="2"/>
</dbReference>
<name>A0A0F9H1U7_9ZZZZ</name>
<dbReference type="InterPro" id="IPR013783">
    <property type="entry name" value="Ig-like_fold"/>
</dbReference>
<dbReference type="SUPFAM" id="SSF49899">
    <property type="entry name" value="Concanavalin A-like lectins/glucanases"/>
    <property type="match status" value="1"/>
</dbReference>
<dbReference type="Gene3D" id="2.60.120.200">
    <property type="match status" value="1"/>
</dbReference>